<dbReference type="Pfam" id="PF00011">
    <property type="entry name" value="HSP20"/>
    <property type="match status" value="1"/>
</dbReference>
<accession>E6W236</accession>
<reference evidence="4 5" key="1">
    <citation type="submission" date="2010-12" db="EMBL/GenBank/DDBJ databases">
        <title>Complete sequence of Desulfurispirillum indicum S5.</title>
        <authorList>
            <consortium name="US DOE Joint Genome Institute"/>
            <person name="Lucas S."/>
            <person name="Copeland A."/>
            <person name="Lapidus A."/>
            <person name="Cheng J.-F."/>
            <person name="Goodwin L."/>
            <person name="Pitluck S."/>
            <person name="Chertkov O."/>
            <person name="Held B."/>
            <person name="Detter J.C."/>
            <person name="Han C."/>
            <person name="Tapia R."/>
            <person name="Land M."/>
            <person name="Hauser L."/>
            <person name="Kyrpides N."/>
            <person name="Ivanova N."/>
            <person name="Mikhailova N."/>
            <person name="Haggblom M."/>
            <person name="Rauschenbach I."/>
            <person name="Bini E."/>
            <person name="Woyke T."/>
        </authorList>
    </citation>
    <scope>NUCLEOTIDE SEQUENCE [LARGE SCALE GENOMIC DNA]</scope>
    <source>
        <strain evidence="5">ATCC BAA-1389 / DSM 22839 / S5</strain>
    </source>
</reference>
<evidence type="ECO:0000256" key="1">
    <source>
        <dbReference type="PROSITE-ProRule" id="PRU00285"/>
    </source>
</evidence>
<dbReference type="HOGENOM" id="CLU_046737_9_0_0"/>
<dbReference type="PANTHER" id="PTHR11527">
    <property type="entry name" value="HEAT-SHOCK PROTEIN 20 FAMILY MEMBER"/>
    <property type="match status" value="1"/>
</dbReference>
<dbReference type="eggNOG" id="COG0071">
    <property type="taxonomic scope" value="Bacteria"/>
</dbReference>
<gene>
    <name evidence="4" type="ordered locus">Selin_1935</name>
</gene>
<dbReference type="InterPro" id="IPR031107">
    <property type="entry name" value="Small_HSP"/>
</dbReference>
<protein>
    <submittedName>
        <fullName evidence="4">Heat shock protein Hsp20</fullName>
    </submittedName>
</protein>
<evidence type="ECO:0000256" key="2">
    <source>
        <dbReference type="RuleBase" id="RU003616"/>
    </source>
</evidence>
<evidence type="ECO:0000313" key="5">
    <source>
        <dbReference type="Proteomes" id="UP000002572"/>
    </source>
</evidence>
<dbReference type="SUPFAM" id="SSF49764">
    <property type="entry name" value="HSP20-like chaperones"/>
    <property type="match status" value="1"/>
</dbReference>
<dbReference type="CDD" id="cd06464">
    <property type="entry name" value="ACD_sHsps-like"/>
    <property type="match status" value="1"/>
</dbReference>
<proteinExistence type="inferred from homology"/>
<dbReference type="FunCoup" id="E6W236">
    <property type="interactions" value="137"/>
</dbReference>
<dbReference type="EMBL" id="CP002432">
    <property type="protein sequence ID" value="ADU66662.1"/>
    <property type="molecule type" value="Genomic_DNA"/>
</dbReference>
<dbReference type="Proteomes" id="UP000002572">
    <property type="component" value="Chromosome"/>
</dbReference>
<dbReference type="RefSeq" id="WP_013506542.1">
    <property type="nucleotide sequence ID" value="NC_014836.1"/>
</dbReference>
<keyword evidence="5" id="KW-1185">Reference proteome</keyword>
<dbReference type="Gene3D" id="2.60.40.790">
    <property type="match status" value="1"/>
</dbReference>
<dbReference type="OrthoDB" id="9792695at2"/>
<feature type="domain" description="SHSP" evidence="3">
    <location>
        <begin position="35"/>
        <end position="148"/>
    </location>
</feature>
<sequence>MLPSPLDPLRPLREFERQFGELLDRFSGKAGSGSKESPFFAPSVNTREDEQGYVVEVDLPGVPKEDVTIDVAGNVLRISGERREEKREESEGYIHQESSFGKFQRSFTLPGDIDVENVQASYHDGVLNVTIPKRALTGSSQPRQVPIQ</sequence>
<dbReference type="InterPro" id="IPR008978">
    <property type="entry name" value="HSP20-like_chaperone"/>
</dbReference>
<keyword evidence="4" id="KW-0346">Stress response</keyword>
<dbReference type="InParanoid" id="E6W236"/>
<dbReference type="PROSITE" id="PS01031">
    <property type="entry name" value="SHSP"/>
    <property type="match status" value="1"/>
</dbReference>
<comment type="similarity">
    <text evidence="1 2">Belongs to the small heat shock protein (HSP20) family.</text>
</comment>
<dbReference type="AlphaFoldDB" id="E6W236"/>
<dbReference type="KEGG" id="din:Selin_1935"/>
<dbReference type="InterPro" id="IPR002068">
    <property type="entry name" value="A-crystallin/Hsp20_dom"/>
</dbReference>
<dbReference type="STRING" id="653733.Selin_1935"/>
<evidence type="ECO:0000259" key="3">
    <source>
        <dbReference type="PROSITE" id="PS01031"/>
    </source>
</evidence>
<name>E6W236_DESIS</name>
<organism evidence="4 5">
    <name type="scientific">Desulfurispirillum indicum (strain ATCC BAA-1389 / DSM 22839 / S5)</name>
    <dbReference type="NCBI Taxonomy" id="653733"/>
    <lineage>
        <taxon>Bacteria</taxon>
        <taxon>Pseudomonadati</taxon>
        <taxon>Chrysiogenota</taxon>
        <taxon>Chrysiogenia</taxon>
        <taxon>Chrysiogenales</taxon>
        <taxon>Chrysiogenaceae</taxon>
        <taxon>Desulfurispirillum</taxon>
    </lineage>
</organism>
<evidence type="ECO:0000313" key="4">
    <source>
        <dbReference type="EMBL" id="ADU66662.1"/>
    </source>
</evidence>